<feature type="region of interest" description="Disordered" evidence="1">
    <location>
        <begin position="44"/>
        <end position="105"/>
    </location>
</feature>
<evidence type="ECO:0008006" key="5">
    <source>
        <dbReference type="Google" id="ProtNLM"/>
    </source>
</evidence>
<comment type="caution">
    <text evidence="3">The sequence shown here is derived from an EMBL/GenBank/DDBJ whole genome shotgun (WGS) entry which is preliminary data.</text>
</comment>
<name>A0AAW9Q3V4_9CYAN</name>
<keyword evidence="2" id="KW-0472">Membrane</keyword>
<proteinExistence type="predicted"/>
<accession>A0AAW9Q3V4</accession>
<sequence length="392" mass="42548">MLQNTQNRNNDQYFTTHEVDAFSDHADDLMDDLFGDVEHTLHVSASKKRPETRAEKKSINQILPYTPNAIATRPTANKSSEPPSSSSTDISPSRLHEPNDRAITHQVETPKDTVSLTRIELADVDLPPVSRQDILWIEPYVTRESNPPIGNFEPPINYTEAKRSNLLDRFLLVSACGSALLAAVMWSVNHGLFDRTAPKVSTVNNNGQLSPEKQQFAEEIRRSLENITDKSTTATNPNGITMPIGINSPIVSINSGANNGQLQMASPPVVGTSVPPLYIPVYQPPSPNSTTNPIALPPVSSTNGSVVEITPSNTQPITAPTVTSTAPSYTLIGVLDLGDRSSAMFDINGSMQTIGLGKQVGNSGWLLSRISQQEVTLRRGQATKSIFVGQKF</sequence>
<protein>
    <recommendedName>
        <fullName evidence="5">Type IV pilus biogenesis protein PilP</fullName>
    </recommendedName>
</protein>
<keyword evidence="2" id="KW-1133">Transmembrane helix</keyword>
<dbReference type="AlphaFoldDB" id="A0AAW9Q3V4"/>
<keyword evidence="2" id="KW-0812">Transmembrane</keyword>
<keyword evidence="4" id="KW-1185">Reference proteome</keyword>
<organism evidence="3 4">
    <name type="scientific">Tumidithrix elongata BACA0141</name>
    <dbReference type="NCBI Taxonomy" id="2716417"/>
    <lineage>
        <taxon>Bacteria</taxon>
        <taxon>Bacillati</taxon>
        <taxon>Cyanobacteriota</taxon>
        <taxon>Cyanophyceae</taxon>
        <taxon>Pseudanabaenales</taxon>
        <taxon>Pseudanabaenaceae</taxon>
        <taxon>Tumidithrix</taxon>
        <taxon>Tumidithrix elongata</taxon>
    </lineage>
</organism>
<feature type="compositionally biased region" description="Low complexity" evidence="1">
    <location>
        <begin position="79"/>
        <end position="93"/>
    </location>
</feature>
<feature type="transmembrane region" description="Helical" evidence="2">
    <location>
        <begin position="170"/>
        <end position="188"/>
    </location>
</feature>
<reference evidence="3" key="1">
    <citation type="submission" date="2024-01" db="EMBL/GenBank/DDBJ databases">
        <title>Bank of Algae and Cyanobacteria of the Azores (BACA) strain genomes.</title>
        <authorList>
            <person name="Luz R."/>
            <person name="Cordeiro R."/>
            <person name="Fonseca A."/>
            <person name="Goncalves V."/>
        </authorList>
    </citation>
    <scope>NUCLEOTIDE SEQUENCE</scope>
    <source>
        <strain evidence="3">BACA0141</strain>
    </source>
</reference>
<dbReference type="RefSeq" id="WP_330485644.1">
    <property type="nucleotide sequence ID" value="NZ_JAZBJZ010000118.1"/>
</dbReference>
<evidence type="ECO:0000256" key="1">
    <source>
        <dbReference type="SAM" id="MobiDB-lite"/>
    </source>
</evidence>
<dbReference type="EMBL" id="JAZBJZ010000118">
    <property type="protein sequence ID" value="MEE3719208.1"/>
    <property type="molecule type" value="Genomic_DNA"/>
</dbReference>
<feature type="compositionally biased region" description="Basic and acidic residues" evidence="1">
    <location>
        <begin position="94"/>
        <end position="105"/>
    </location>
</feature>
<dbReference type="Proteomes" id="UP001333818">
    <property type="component" value="Unassembled WGS sequence"/>
</dbReference>
<evidence type="ECO:0000256" key="2">
    <source>
        <dbReference type="SAM" id="Phobius"/>
    </source>
</evidence>
<evidence type="ECO:0000313" key="3">
    <source>
        <dbReference type="EMBL" id="MEE3719208.1"/>
    </source>
</evidence>
<feature type="compositionally biased region" description="Basic and acidic residues" evidence="1">
    <location>
        <begin position="48"/>
        <end position="58"/>
    </location>
</feature>
<evidence type="ECO:0000313" key="4">
    <source>
        <dbReference type="Proteomes" id="UP001333818"/>
    </source>
</evidence>
<gene>
    <name evidence="3" type="ORF">V2H45_20900</name>
</gene>